<evidence type="ECO:0000256" key="2">
    <source>
        <dbReference type="ARBA" id="ARBA00023136"/>
    </source>
</evidence>
<keyword evidence="2" id="KW-0472">Membrane</keyword>
<sequence>MNKILLTILSLFIGGVSFCQNAYSVNDSTSVGDTLKLLTKDSTEIQGPSFLKKARRISPTADLRSVDGLFLGLSYRIKGYKAPDPNIQKITVLKSIRTKALILEYKGEWISVFKNTDITLNGLADIKGNILNFFGRGNDTDFDRSGDFRTFYRVNFSFYQIEPALRIRLPQQSSISFGPVFQHFVFDPKDNGGRYINELAAGNQLNNLSKEKSHAGVVFSFMRDTRNDLRMPIEGVHFSLRLQAFEGLNKYSETYAQAFPQFSFYKSLDNRGGIVLANRVGAGFTIGKTAFYQSAFLGSQDNLLGYRKFRFAADHLVYNNLETRITLPRPLPILKGKAGLIVFYDIGRVWIPDEVSKTIHHGYGAGVFLNPFNRFFVRAVAGFSSEGMQPTVALRQRF</sequence>
<evidence type="ECO:0000256" key="3">
    <source>
        <dbReference type="SAM" id="SignalP"/>
    </source>
</evidence>
<accession>A0ABW4ZK24</accession>
<evidence type="ECO:0000259" key="4">
    <source>
        <dbReference type="Pfam" id="PF01103"/>
    </source>
</evidence>
<comment type="subcellular location">
    <subcellularLocation>
        <location evidence="1">Membrane</location>
    </subcellularLocation>
</comment>
<proteinExistence type="predicted"/>
<dbReference type="Proteomes" id="UP001597387">
    <property type="component" value="Unassembled WGS sequence"/>
</dbReference>
<keyword evidence="3" id="KW-0732">Signal</keyword>
<evidence type="ECO:0000313" key="6">
    <source>
        <dbReference type="Proteomes" id="UP001597387"/>
    </source>
</evidence>
<evidence type="ECO:0000256" key="1">
    <source>
        <dbReference type="ARBA" id="ARBA00004370"/>
    </source>
</evidence>
<dbReference type="Pfam" id="PF01103">
    <property type="entry name" value="Omp85"/>
    <property type="match status" value="1"/>
</dbReference>
<organism evidence="5 6">
    <name type="scientific">Paradesertivirga mongoliensis</name>
    <dbReference type="NCBI Taxonomy" id="2100740"/>
    <lineage>
        <taxon>Bacteria</taxon>
        <taxon>Pseudomonadati</taxon>
        <taxon>Bacteroidota</taxon>
        <taxon>Sphingobacteriia</taxon>
        <taxon>Sphingobacteriales</taxon>
        <taxon>Sphingobacteriaceae</taxon>
        <taxon>Paradesertivirga</taxon>
    </lineage>
</organism>
<reference evidence="6" key="1">
    <citation type="journal article" date="2019" name="Int. J. Syst. Evol. Microbiol.">
        <title>The Global Catalogue of Microorganisms (GCM) 10K type strain sequencing project: providing services to taxonomists for standard genome sequencing and annotation.</title>
        <authorList>
            <consortium name="The Broad Institute Genomics Platform"/>
            <consortium name="The Broad Institute Genome Sequencing Center for Infectious Disease"/>
            <person name="Wu L."/>
            <person name="Ma J."/>
        </authorList>
    </citation>
    <scope>NUCLEOTIDE SEQUENCE [LARGE SCALE GENOMIC DNA]</scope>
    <source>
        <strain evidence="6">KCTC 42217</strain>
    </source>
</reference>
<feature type="signal peptide" evidence="3">
    <location>
        <begin position="1"/>
        <end position="22"/>
    </location>
</feature>
<dbReference type="EMBL" id="JBHUHZ010000001">
    <property type="protein sequence ID" value="MFD2161982.1"/>
    <property type="molecule type" value="Genomic_DNA"/>
</dbReference>
<evidence type="ECO:0000313" key="5">
    <source>
        <dbReference type="EMBL" id="MFD2161982.1"/>
    </source>
</evidence>
<feature type="domain" description="Bacterial surface antigen (D15)" evidence="4">
    <location>
        <begin position="159"/>
        <end position="358"/>
    </location>
</feature>
<name>A0ABW4ZK24_9SPHI</name>
<dbReference type="InterPro" id="IPR000184">
    <property type="entry name" value="Bac_surfAg_D15"/>
</dbReference>
<dbReference type="Gene3D" id="2.40.160.50">
    <property type="entry name" value="membrane protein fhac: a member of the omp85/tpsb transporter family"/>
    <property type="match status" value="1"/>
</dbReference>
<protein>
    <submittedName>
        <fullName evidence="5">BamA/TamA family outer membrane protein</fullName>
    </submittedName>
</protein>
<feature type="chain" id="PRO_5046126293" evidence="3">
    <location>
        <begin position="23"/>
        <end position="398"/>
    </location>
</feature>
<keyword evidence="6" id="KW-1185">Reference proteome</keyword>
<comment type="caution">
    <text evidence="5">The sequence shown here is derived from an EMBL/GenBank/DDBJ whole genome shotgun (WGS) entry which is preliminary data.</text>
</comment>
<gene>
    <name evidence="5" type="ORF">ACFSJU_06225</name>
</gene>
<dbReference type="RefSeq" id="WP_255898172.1">
    <property type="nucleotide sequence ID" value="NZ_JAFMZO010000001.1"/>
</dbReference>